<dbReference type="FunFam" id="2.60.120.200:FF:000021">
    <property type="entry name" value="Galectin"/>
    <property type="match status" value="1"/>
</dbReference>
<organism evidence="5">
    <name type="scientific">Anguilla anguilla</name>
    <name type="common">European freshwater eel</name>
    <name type="synonym">Muraena anguilla</name>
    <dbReference type="NCBI Taxonomy" id="7936"/>
    <lineage>
        <taxon>Eukaryota</taxon>
        <taxon>Metazoa</taxon>
        <taxon>Chordata</taxon>
        <taxon>Craniata</taxon>
        <taxon>Vertebrata</taxon>
        <taxon>Euteleostomi</taxon>
        <taxon>Actinopterygii</taxon>
        <taxon>Neopterygii</taxon>
        <taxon>Teleostei</taxon>
        <taxon>Anguilliformes</taxon>
        <taxon>Anguillidae</taxon>
        <taxon>Anguilla</taxon>
    </lineage>
</organism>
<dbReference type="PANTHER" id="PTHR11346">
    <property type="entry name" value="GALECTIN"/>
    <property type="match status" value="1"/>
</dbReference>
<reference evidence="5" key="2">
    <citation type="journal article" date="2015" name="Fish Shellfish Immunol.">
        <title>Early steps in the European eel (Anguilla anguilla)-Vibrio vulnificus interaction in the gills: Role of the RtxA13 toxin.</title>
        <authorList>
            <person name="Callol A."/>
            <person name="Pajuelo D."/>
            <person name="Ebbesson L."/>
            <person name="Teles M."/>
            <person name="MacKenzie S."/>
            <person name="Amaro C."/>
        </authorList>
    </citation>
    <scope>NUCLEOTIDE SEQUENCE</scope>
</reference>
<dbReference type="PANTHER" id="PTHR11346:SF97">
    <property type="entry name" value="GALECTIN-1"/>
    <property type="match status" value="1"/>
</dbReference>
<dbReference type="SMART" id="SM00276">
    <property type="entry name" value="GLECT"/>
    <property type="match status" value="1"/>
</dbReference>
<dbReference type="PROSITE" id="PS51304">
    <property type="entry name" value="GALECTIN"/>
    <property type="match status" value="1"/>
</dbReference>
<dbReference type="GO" id="GO:0005615">
    <property type="term" value="C:extracellular space"/>
    <property type="evidence" value="ECO:0007669"/>
    <property type="project" value="TreeGrafter"/>
</dbReference>
<evidence type="ECO:0000313" key="5">
    <source>
        <dbReference type="EMBL" id="JAH92751.1"/>
    </source>
</evidence>
<dbReference type="Gene3D" id="2.60.120.200">
    <property type="match status" value="1"/>
</dbReference>
<name>A0A0E9WR57_ANGAN</name>
<evidence type="ECO:0000256" key="3">
    <source>
        <dbReference type="RuleBase" id="RU102079"/>
    </source>
</evidence>
<dbReference type="InterPro" id="IPR044156">
    <property type="entry name" value="Galectin-like"/>
</dbReference>
<dbReference type="InterPro" id="IPR013320">
    <property type="entry name" value="ConA-like_dom_sf"/>
</dbReference>
<evidence type="ECO:0000256" key="1">
    <source>
        <dbReference type="ARBA" id="ARBA00011738"/>
    </source>
</evidence>
<dbReference type="GO" id="GO:0043236">
    <property type="term" value="F:laminin binding"/>
    <property type="evidence" value="ECO:0007669"/>
    <property type="project" value="TreeGrafter"/>
</dbReference>
<dbReference type="GO" id="GO:0030246">
    <property type="term" value="F:carbohydrate binding"/>
    <property type="evidence" value="ECO:0007669"/>
    <property type="project" value="UniProtKB-UniRule"/>
</dbReference>
<dbReference type="AlphaFoldDB" id="A0A0E9WR57"/>
<dbReference type="EMBL" id="GBXM01015826">
    <property type="protein sequence ID" value="JAH92751.1"/>
    <property type="molecule type" value="Transcribed_RNA"/>
</dbReference>
<dbReference type="InterPro" id="IPR001079">
    <property type="entry name" value="Galectin_CRD"/>
</dbReference>
<protein>
    <recommendedName>
        <fullName evidence="3">Galectin</fullName>
    </recommendedName>
</protein>
<dbReference type="SUPFAM" id="SSF49899">
    <property type="entry name" value="Concanavalin A-like lectins/glucanases"/>
    <property type="match status" value="1"/>
</dbReference>
<dbReference type="Pfam" id="PF00337">
    <property type="entry name" value="Gal-bind_lectin"/>
    <property type="match status" value="1"/>
</dbReference>
<dbReference type="SMART" id="SM00908">
    <property type="entry name" value="Gal-bind_lectin"/>
    <property type="match status" value="1"/>
</dbReference>
<reference evidence="5" key="1">
    <citation type="submission" date="2014-11" db="EMBL/GenBank/DDBJ databases">
        <authorList>
            <person name="Amaro Gonzalez C."/>
        </authorList>
    </citation>
    <scope>NUCLEOTIDE SEQUENCE</scope>
</reference>
<evidence type="ECO:0000256" key="2">
    <source>
        <dbReference type="ARBA" id="ARBA00022734"/>
    </source>
</evidence>
<dbReference type="GO" id="GO:0016936">
    <property type="term" value="F:galactoside binding"/>
    <property type="evidence" value="ECO:0007669"/>
    <property type="project" value="TreeGrafter"/>
</dbReference>
<evidence type="ECO:0000259" key="4">
    <source>
        <dbReference type="PROSITE" id="PS51304"/>
    </source>
</evidence>
<comment type="subunit">
    <text evidence="1">Homodimer.</text>
</comment>
<accession>A0A0E9WR57</accession>
<keyword evidence="2 3" id="KW-0430">Lectin</keyword>
<dbReference type="CDD" id="cd00070">
    <property type="entry name" value="GLECT"/>
    <property type="match status" value="1"/>
</dbReference>
<feature type="domain" description="Galectin" evidence="4">
    <location>
        <begin position="1"/>
        <end position="126"/>
    </location>
</feature>
<sequence length="126" mass="14865">MPFESGMELKVKGVPKSNPIRFTIDLGHSEDVIALHFDFRFNYFGEERTIVLNSFEYGSWKEEQRERNFPFVAGQEFEMNISFTNDYFYIHLHNGKMIIFPNRLGDNNYKYLSMCGDVMVNSIQVK</sequence>
<proteinExistence type="predicted"/>